<evidence type="ECO:0000313" key="2">
    <source>
        <dbReference type="Proteomes" id="UP001377168"/>
    </source>
</evidence>
<gene>
    <name evidence="1" type="ORF">WKI67_42725</name>
</gene>
<name>A0ACC6Q8L8_9ACTN</name>
<organism evidence="1 2">
    <name type="scientific">Streptomyces achmelvichensis</name>
    <dbReference type="NCBI Taxonomy" id="3134111"/>
    <lineage>
        <taxon>Bacteria</taxon>
        <taxon>Bacillati</taxon>
        <taxon>Actinomycetota</taxon>
        <taxon>Actinomycetes</taxon>
        <taxon>Kitasatosporales</taxon>
        <taxon>Streptomycetaceae</taxon>
        <taxon>Streptomyces</taxon>
    </lineage>
</organism>
<comment type="caution">
    <text evidence="1">The sequence shown here is derived from an EMBL/GenBank/DDBJ whole genome shotgun (WGS) entry which is preliminary data.</text>
</comment>
<dbReference type="EMBL" id="JBBKAJ010000038">
    <property type="protein sequence ID" value="MEJ8640019.1"/>
    <property type="molecule type" value="Genomic_DNA"/>
</dbReference>
<keyword evidence="2" id="KW-1185">Reference proteome</keyword>
<protein>
    <submittedName>
        <fullName evidence="1">Uncharacterized protein</fullName>
    </submittedName>
</protein>
<accession>A0ACC6Q8L8</accession>
<evidence type="ECO:0000313" key="1">
    <source>
        <dbReference type="EMBL" id="MEJ8640019.1"/>
    </source>
</evidence>
<reference evidence="1" key="1">
    <citation type="submission" date="2024-03" db="EMBL/GenBank/DDBJ databases">
        <title>Novel Streptomyces species of biotechnological and ecological value are a feature of Machair soil.</title>
        <authorList>
            <person name="Prole J.R."/>
            <person name="Goodfellow M."/>
            <person name="Allenby N."/>
            <person name="Ward A.C."/>
        </authorList>
    </citation>
    <scope>NUCLEOTIDE SEQUENCE</scope>
    <source>
        <strain evidence="1">MS2.AVA.5</strain>
    </source>
</reference>
<dbReference type="Proteomes" id="UP001377168">
    <property type="component" value="Unassembled WGS sequence"/>
</dbReference>
<sequence length="164" mass="18039">MTLQRPLGALQLRALTNLASLNSGTWHRGCVWQIGAPSQTEHILDSLVRRGLAMKSSASNRYRITEAGLNALGWYTCHECTRLTRLPFTGDFLQADRHVRCAECFRLSSCGLCERCSGECQDFRPGPRVNVQHLAVSPECRDVLAGEDLAGVRAAGPARACNLR</sequence>
<proteinExistence type="predicted"/>